<keyword evidence="2" id="KW-1185">Reference proteome</keyword>
<gene>
    <name evidence="1" type="ORF">ANI01nite_11020</name>
</gene>
<protein>
    <recommendedName>
        <fullName evidence="3">Lipoprotein</fullName>
    </recommendedName>
</protein>
<evidence type="ECO:0000313" key="2">
    <source>
        <dbReference type="Proteomes" id="UP000316242"/>
    </source>
</evidence>
<organism evidence="1 2">
    <name type="scientific">Glutamicibacter nicotianae</name>
    <name type="common">Arthrobacter nicotianae</name>
    <dbReference type="NCBI Taxonomy" id="37929"/>
    <lineage>
        <taxon>Bacteria</taxon>
        <taxon>Bacillati</taxon>
        <taxon>Actinomycetota</taxon>
        <taxon>Actinomycetes</taxon>
        <taxon>Micrococcales</taxon>
        <taxon>Micrococcaceae</taxon>
        <taxon>Glutamicibacter</taxon>
    </lineage>
</organism>
<reference evidence="1 2" key="1">
    <citation type="submission" date="2019-06" db="EMBL/GenBank/DDBJ databases">
        <title>Whole genome shotgun sequence of Glutamicibacter nicotianae NBRC 14234.</title>
        <authorList>
            <person name="Hosoyama A."/>
            <person name="Uohara A."/>
            <person name="Ohji S."/>
            <person name="Ichikawa N."/>
        </authorList>
    </citation>
    <scope>NUCLEOTIDE SEQUENCE [LARGE SCALE GENOMIC DNA]</scope>
    <source>
        <strain evidence="1 2">NBRC 14234</strain>
    </source>
</reference>
<dbReference type="Proteomes" id="UP000316242">
    <property type="component" value="Unassembled WGS sequence"/>
</dbReference>
<accession>A0ABQ0RJB8</accession>
<evidence type="ECO:0000313" key="1">
    <source>
        <dbReference type="EMBL" id="GEC11899.1"/>
    </source>
</evidence>
<evidence type="ECO:0008006" key="3">
    <source>
        <dbReference type="Google" id="ProtNLM"/>
    </source>
</evidence>
<sequence>MRRTTASIIGASTAFGFCLSGCSSGQLNTEQSCDLLHELAIDQSIGDKWGLAYMGAIEQDTQPVVDAMEATIGIYQEVSEQTSNGKLRTALDSEISRFQDFVDLIEGRAFDDPTFGADLEAAAVDLTDQYSDYVDQTCPISGEESGTVEP</sequence>
<name>A0ABQ0RJB8_GLUNI</name>
<dbReference type="EMBL" id="BJNE01000003">
    <property type="protein sequence ID" value="GEC11899.1"/>
    <property type="molecule type" value="Genomic_DNA"/>
</dbReference>
<comment type="caution">
    <text evidence="1">The sequence shown here is derived from an EMBL/GenBank/DDBJ whole genome shotgun (WGS) entry which is preliminary data.</text>
</comment>
<proteinExistence type="predicted"/>